<evidence type="ECO:0000313" key="1">
    <source>
        <dbReference type="EMBL" id="KAI4365205.1"/>
    </source>
</evidence>
<name>A0ACB9QFM5_9MYRT</name>
<comment type="caution">
    <text evidence="1">The sequence shown here is derived from an EMBL/GenBank/DDBJ whole genome shotgun (WGS) entry which is preliminary data.</text>
</comment>
<dbReference type="EMBL" id="CM042885">
    <property type="protein sequence ID" value="KAI4365205.1"/>
    <property type="molecule type" value="Genomic_DNA"/>
</dbReference>
<reference evidence="2" key="1">
    <citation type="journal article" date="2023" name="Front. Plant Sci.">
        <title>Chromosomal-level genome assembly of Melastoma candidum provides insights into trichome evolution.</title>
        <authorList>
            <person name="Zhong Y."/>
            <person name="Wu W."/>
            <person name="Sun C."/>
            <person name="Zou P."/>
            <person name="Liu Y."/>
            <person name="Dai S."/>
            <person name="Zhou R."/>
        </authorList>
    </citation>
    <scope>NUCLEOTIDE SEQUENCE [LARGE SCALE GENOMIC DNA]</scope>
</reference>
<evidence type="ECO:0000313" key="2">
    <source>
        <dbReference type="Proteomes" id="UP001057402"/>
    </source>
</evidence>
<protein>
    <submittedName>
        <fullName evidence="1">Uncharacterized protein</fullName>
    </submittedName>
</protein>
<accession>A0ACB9QFM5</accession>
<dbReference type="Proteomes" id="UP001057402">
    <property type="component" value="Chromosome 6"/>
</dbReference>
<gene>
    <name evidence="1" type="ORF">MLD38_021212</name>
</gene>
<proteinExistence type="predicted"/>
<organism evidence="1 2">
    <name type="scientific">Melastoma candidum</name>
    <dbReference type="NCBI Taxonomy" id="119954"/>
    <lineage>
        <taxon>Eukaryota</taxon>
        <taxon>Viridiplantae</taxon>
        <taxon>Streptophyta</taxon>
        <taxon>Embryophyta</taxon>
        <taxon>Tracheophyta</taxon>
        <taxon>Spermatophyta</taxon>
        <taxon>Magnoliopsida</taxon>
        <taxon>eudicotyledons</taxon>
        <taxon>Gunneridae</taxon>
        <taxon>Pentapetalae</taxon>
        <taxon>rosids</taxon>
        <taxon>malvids</taxon>
        <taxon>Myrtales</taxon>
        <taxon>Melastomataceae</taxon>
        <taxon>Melastomatoideae</taxon>
        <taxon>Melastomateae</taxon>
        <taxon>Melastoma</taxon>
    </lineage>
</organism>
<sequence length="265" mass="28340">MLLKLQDGQTRQQRKRLFCRLGDYEATETKSVDHLLAKTWDHNIPGSADASTLASFSRRSLTPTTFPGCSHQHQPAGESTVPPHDSGKSSSSSSTSPPRRHHRPVLLVVVTSQPSSSQSPTSPPRRSRRPVLLAAVADQPSSSQSSTSPPRRSRRTALLAAVADQPSSSPSSASPFLLLPSLPSQDQRRPTIDLPLTFISTFSTAKNAAPHQPISSLSLHQSSFTDFSDPTTVSVRHSPTSSDPTAATPPRPPTSPTTYNCAPGS</sequence>
<keyword evidence="2" id="KW-1185">Reference proteome</keyword>